<sequence>MAVLAELRVIPVGTSSTSLSMYVAEVLKVLEELRVRYMLTPFGTCIEVADFSELASMLDKVCKHLRDLGINRIVIDVAIDVRFDKEISLESKVRSVEEKMGGLKPDMNSRDHGRLYGGA</sequence>
<dbReference type="GO" id="GO:0005829">
    <property type="term" value="C:cytosol"/>
    <property type="evidence" value="ECO:0007669"/>
    <property type="project" value="TreeGrafter"/>
</dbReference>
<dbReference type="Gene3D" id="3.30.70.930">
    <property type="match status" value="1"/>
</dbReference>
<gene>
    <name evidence="4" type="ORF">ENT87_03520</name>
    <name evidence="5" type="ORF">ENU30_07310</name>
</gene>
<comment type="caution">
    <text evidence="5">The sequence shown here is derived from an EMBL/GenBank/DDBJ whole genome shotgun (WGS) entry which is preliminary data.</text>
</comment>
<dbReference type="InterPro" id="IPR002767">
    <property type="entry name" value="Thiamine_BP"/>
</dbReference>
<evidence type="ECO:0000256" key="2">
    <source>
        <dbReference type="SAM" id="MobiDB-lite"/>
    </source>
</evidence>
<evidence type="ECO:0000256" key="1">
    <source>
        <dbReference type="ARBA" id="ARBA00010272"/>
    </source>
</evidence>
<dbReference type="PANTHER" id="PTHR33777">
    <property type="entry name" value="UPF0045 PROTEIN ECM15"/>
    <property type="match status" value="1"/>
</dbReference>
<feature type="domain" description="Thiamine-binding protein" evidence="3">
    <location>
        <begin position="5"/>
        <end position="97"/>
    </location>
</feature>
<feature type="region of interest" description="Disordered" evidence="2">
    <location>
        <begin position="100"/>
        <end position="119"/>
    </location>
</feature>
<evidence type="ECO:0000313" key="5">
    <source>
        <dbReference type="EMBL" id="HGQ18761.1"/>
    </source>
</evidence>
<dbReference type="EMBL" id="DTBZ01000135">
    <property type="protein sequence ID" value="HGQ18761.1"/>
    <property type="molecule type" value="Genomic_DNA"/>
</dbReference>
<evidence type="ECO:0000259" key="3">
    <source>
        <dbReference type="Pfam" id="PF01910"/>
    </source>
</evidence>
<organism evidence="5">
    <name type="scientific">Ignisphaera aggregans</name>
    <dbReference type="NCBI Taxonomy" id="334771"/>
    <lineage>
        <taxon>Archaea</taxon>
        <taxon>Thermoproteota</taxon>
        <taxon>Thermoprotei</taxon>
        <taxon>Desulfurococcales</taxon>
        <taxon>Desulfurococcaceae</taxon>
        <taxon>Ignisphaera</taxon>
    </lineage>
</organism>
<reference evidence="5" key="1">
    <citation type="journal article" date="2020" name="mSystems">
        <title>Genome- and Community-Level Interaction Insights into Carbon Utilization and Element Cycling Functions of Hydrothermarchaeota in Hydrothermal Sediment.</title>
        <authorList>
            <person name="Zhou Z."/>
            <person name="Liu Y."/>
            <person name="Xu W."/>
            <person name="Pan J."/>
            <person name="Luo Z.H."/>
            <person name="Li M."/>
        </authorList>
    </citation>
    <scope>NUCLEOTIDE SEQUENCE [LARGE SCALE GENOMIC DNA]</scope>
    <source>
        <strain evidence="4">SpSt-618</strain>
        <strain evidence="5">SpSt-657</strain>
    </source>
</reference>
<dbReference type="EMBL" id="DTAI01000099">
    <property type="protein sequence ID" value="HGN36602.1"/>
    <property type="molecule type" value="Genomic_DNA"/>
</dbReference>
<dbReference type="InterPro" id="IPR029756">
    <property type="entry name" value="MTH1187/YkoF-like"/>
</dbReference>
<protein>
    <submittedName>
        <fullName evidence="5">MTH1187 family thiamine-binding protein</fullName>
    </submittedName>
</protein>
<evidence type="ECO:0000313" key="4">
    <source>
        <dbReference type="EMBL" id="HGN36602.1"/>
    </source>
</evidence>
<dbReference type="PANTHER" id="PTHR33777:SF1">
    <property type="entry name" value="UPF0045 PROTEIN ECM15"/>
    <property type="match status" value="1"/>
</dbReference>
<name>A0A7J3JRY0_9CREN</name>
<dbReference type="AlphaFoldDB" id="A0A7J3JRY0"/>
<proteinExistence type="inferred from homology"/>
<accession>A0A7J3JRY0</accession>
<dbReference type="SUPFAM" id="SSF89957">
    <property type="entry name" value="MTH1187/YkoF-like"/>
    <property type="match status" value="1"/>
</dbReference>
<dbReference type="InterPro" id="IPR051614">
    <property type="entry name" value="UPF0045_domain"/>
</dbReference>
<dbReference type="Pfam" id="PF01910">
    <property type="entry name" value="Thiamine_BP"/>
    <property type="match status" value="1"/>
</dbReference>
<comment type="similarity">
    <text evidence="1">Belongs to the UPF0045 family.</text>
</comment>
<dbReference type="NCBIfam" id="TIGR00106">
    <property type="entry name" value="MTH1187 family thiamine-binding protein"/>
    <property type="match status" value="1"/>
</dbReference>